<dbReference type="RefSeq" id="WP_379270184.1">
    <property type="nucleotide sequence ID" value="NZ_JBHUGT010000020.1"/>
</dbReference>
<sequence length="282" mass="31172">MSSLAPIVAFVGTTPNIGTTVASFAAAYRMAEKTEKPVGYFCLHLKSAKIHRYLGIDEPEVTLDRLRADLRSGSLTADKLLRSMHRPRSAPALHVLFGNMARDQAEYFTPEEAEHLIACAEEIFSIVVLDAGAYWDNAATIIGLRRAGTRILVTTPALSHFQEDGKKWISSVSPLFGIEPSQYETIVIQSPMRNGGYRVKEICKELGTMKLGELRLEPSMFASLDSGSFEQWLSGDAAGKQAMGKEAETLMNRYGLVRARHQLITAQPWYRKLLEHRGGVGS</sequence>
<accession>A0ABW5QTP5</accession>
<evidence type="ECO:0000313" key="2">
    <source>
        <dbReference type="Proteomes" id="UP001597493"/>
    </source>
</evidence>
<dbReference type="InterPro" id="IPR027417">
    <property type="entry name" value="P-loop_NTPase"/>
</dbReference>
<dbReference type="SUPFAM" id="SSF52540">
    <property type="entry name" value="P-loop containing nucleoside triphosphate hydrolases"/>
    <property type="match status" value="1"/>
</dbReference>
<gene>
    <name evidence="1" type="ORF">ACFSW5_04350</name>
</gene>
<dbReference type="Proteomes" id="UP001597493">
    <property type="component" value="Unassembled WGS sequence"/>
</dbReference>
<reference evidence="2" key="1">
    <citation type="journal article" date="2019" name="Int. J. Syst. Evol. Microbiol.">
        <title>The Global Catalogue of Microorganisms (GCM) 10K type strain sequencing project: providing services to taxonomists for standard genome sequencing and annotation.</title>
        <authorList>
            <consortium name="The Broad Institute Genomics Platform"/>
            <consortium name="The Broad Institute Genome Sequencing Center for Infectious Disease"/>
            <person name="Wu L."/>
            <person name="Ma J."/>
        </authorList>
    </citation>
    <scope>NUCLEOTIDE SEQUENCE [LARGE SCALE GENOMIC DNA]</scope>
    <source>
        <strain evidence="2">TISTR 1827</strain>
    </source>
</reference>
<comment type="caution">
    <text evidence="1">The sequence shown here is derived from an EMBL/GenBank/DDBJ whole genome shotgun (WGS) entry which is preliminary data.</text>
</comment>
<evidence type="ECO:0000313" key="1">
    <source>
        <dbReference type="EMBL" id="MFD2659493.1"/>
    </source>
</evidence>
<name>A0ABW5QTP5_9BACL</name>
<protein>
    <submittedName>
        <fullName evidence="1">Uncharacterized protein</fullName>
    </submittedName>
</protein>
<keyword evidence="2" id="KW-1185">Reference proteome</keyword>
<dbReference type="EMBL" id="JBHUMY010000004">
    <property type="protein sequence ID" value="MFD2659493.1"/>
    <property type="molecule type" value="Genomic_DNA"/>
</dbReference>
<dbReference type="Gene3D" id="3.40.50.300">
    <property type="entry name" value="P-loop containing nucleotide triphosphate hydrolases"/>
    <property type="match status" value="1"/>
</dbReference>
<organism evidence="1 2">
    <name type="scientific">Paenibacillus thailandensis</name>
    <dbReference type="NCBI Taxonomy" id="393250"/>
    <lineage>
        <taxon>Bacteria</taxon>
        <taxon>Bacillati</taxon>
        <taxon>Bacillota</taxon>
        <taxon>Bacilli</taxon>
        <taxon>Bacillales</taxon>
        <taxon>Paenibacillaceae</taxon>
        <taxon>Paenibacillus</taxon>
    </lineage>
</organism>
<proteinExistence type="predicted"/>